<dbReference type="GO" id="GO:0008270">
    <property type="term" value="F:zinc ion binding"/>
    <property type="evidence" value="ECO:0007669"/>
    <property type="project" value="InterPro"/>
</dbReference>
<dbReference type="InterPro" id="IPR036864">
    <property type="entry name" value="Zn2-C6_fun-type_DNA-bd_sf"/>
</dbReference>
<keyword evidence="2" id="KW-0472">Membrane</keyword>
<dbReference type="InterPro" id="IPR053157">
    <property type="entry name" value="Sterol_Uptake_Regulator"/>
</dbReference>
<dbReference type="PANTHER" id="PTHR47784:SF10">
    <property type="entry name" value="TRANSCRIPTION FACTOR, PUTATIVE (AFU_ORTHOLOGUE AFUA_6G14150)-RELATED"/>
    <property type="match status" value="1"/>
</dbReference>
<gene>
    <name evidence="4" type="ORF">NKR23_g1663</name>
</gene>
<evidence type="ECO:0000313" key="4">
    <source>
        <dbReference type="EMBL" id="KAJ9155173.1"/>
    </source>
</evidence>
<sequence>MMTRRSHAKSRNGCRTCKQRRVKCDESGPPCTNCAIRGLSCAYGPTLARRSHPETSLQTSNWEVSKPSRKLLELELMHRWSTSTYSTFSTNPAELHVLQVELPRDAMMRYEFMLNGIYAMAALDLAVASVATSGSPSSDGTGAAGQQIYLAAALEYYDNASAGFRAELCRICRDNHHALWYFSFLVAVFHLAVPLHVHIPGTIEGGDGSMLGRMATFFELYDGNARLTEVSFDWLVESSAPVREVLAWEAVTRDLVPADTVAAVDRLRRLNDQVQGGEGGRSALHKLYSVALDWLEICFAEEVKDRMTGYCMVWPGVLGRAFAAALREPEHMALLLLMHWTVLTHRLPPEAWWVQPVGQSLVADVSEQVWESSHASLPEWRPAVTWVRQQVGLPPYVS</sequence>
<dbReference type="PROSITE" id="PS50048">
    <property type="entry name" value="ZN2_CY6_FUNGAL_2"/>
    <property type="match status" value="1"/>
</dbReference>
<dbReference type="Proteomes" id="UP001174694">
    <property type="component" value="Unassembled WGS sequence"/>
</dbReference>
<dbReference type="SUPFAM" id="SSF57701">
    <property type="entry name" value="Zn2/Cys6 DNA-binding domain"/>
    <property type="match status" value="1"/>
</dbReference>
<dbReference type="Gene3D" id="4.10.240.10">
    <property type="entry name" value="Zn(2)-C6 fungal-type DNA-binding domain"/>
    <property type="match status" value="1"/>
</dbReference>
<dbReference type="SMART" id="SM00066">
    <property type="entry name" value="GAL4"/>
    <property type="match status" value="1"/>
</dbReference>
<keyword evidence="2" id="KW-0812">Transmembrane</keyword>
<feature type="domain" description="Zn(2)-C6 fungal-type" evidence="3">
    <location>
        <begin position="13"/>
        <end position="43"/>
    </location>
</feature>
<keyword evidence="5" id="KW-1185">Reference proteome</keyword>
<dbReference type="Pfam" id="PF00172">
    <property type="entry name" value="Zn_clus"/>
    <property type="match status" value="1"/>
</dbReference>
<dbReference type="PROSITE" id="PS00463">
    <property type="entry name" value="ZN2_CY6_FUNGAL_1"/>
    <property type="match status" value="1"/>
</dbReference>
<dbReference type="InterPro" id="IPR001138">
    <property type="entry name" value="Zn2Cys6_DnaBD"/>
</dbReference>
<name>A0AA38RR03_9PEZI</name>
<dbReference type="CDD" id="cd00067">
    <property type="entry name" value="GAL4"/>
    <property type="match status" value="1"/>
</dbReference>
<evidence type="ECO:0000313" key="5">
    <source>
        <dbReference type="Proteomes" id="UP001174694"/>
    </source>
</evidence>
<keyword evidence="1" id="KW-0539">Nucleus</keyword>
<dbReference type="AlphaFoldDB" id="A0AA38RR03"/>
<reference evidence="4" key="1">
    <citation type="submission" date="2022-07" db="EMBL/GenBank/DDBJ databases">
        <title>Fungi with potential for degradation of polypropylene.</title>
        <authorList>
            <person name="Gostincar C."/>
        </authorList>
    </citation>
    <scope>NUCLEOTIDE SEQUENCE</scope>
    <source>
        <strain evidence="4">EXF-13308</strain>
    </source>
</reference>
<dbReference type="EMBL" id="JANBVO010000003">
    <property type="protein sequence ID" value="KAJ9155173.1"/>
    <property type="molecule type" value="Genomic_DNA"/>
</dbReference>
<dbReference type="GO" id="GO:0001228">
    <property type="term" value="F:DNA-binding transcription activator activity, RNA polymerase II-specific"/>
    <property type="evidence" value="ECO:0007669"/>
    <property type="project" value="TreeGrafter"/>
</dbReference>
<dbReference type="PANTHER" id="PTHR47784">
    <property type="entry name" value="STEROL UPTAKE CONTROL PROTEIN 2"/>
    <property type="match status" value="1"/>
</dbReference>
<evidence type="ECO:0000259" key="3">
    <source>
        <dbReference type="PROSITE" id="PS50048"/>
    </source>
</evidence>
<proteinExistence type="predicted"/>
<feature type="transmembrane region" description="Helical" evidence="2">
    <location>
        <begin position="178"/>
        <end position="197"/>
    </location>
</feature>
<evidence type="ECO:0000256" key="2">
    <source>
        <dbReference type="SAM" id="Phobius"/>
    </source>
</evidence>
<organism evidence="4 5">
    <name type="scientific">Pleurostoma richardsiae</name>
    <dbReference type="NCBI Taxonomy" id="41990"/>
    <lineage>
        <taxon>Eukaryota</taxon>
        <taxon>Fungi</taxon>
        <taxon>Dikarya</taxon>
        <taxon>Ascomycota</taxon>
        <taxon>Pezizomycotina</taxon>
        <taxon>Sordariomycetes</taxon>
        <taxon>Sordariomycetidae</taxon>
        <taxon>Calosphaeriales</taxon>
        <taxon>Pleurostomataceae</taxon>
        <taxon>Pleurostoma</taxon>
    </lineage>
</organism>
<comment type="caution">
    <text evidence="4">The sequence shown here is derived from an EMBL/GenBank/DDBJ whole genome shotgun (WGS) entry which is preliminary data.</text>
</comment>
<evidence type="ECO:0000256" key="1">
    <source>
        <dbReference type="ARBA" id="ARBA00023242"/>
    </source>
</evidence>
<accession>A0AA38RR03</accession>
<protein>
    <recommendedName>
        <fullName evidence="3">Zn(2)-C6 fungal-type domain-containing protein</fullName>
    </recommendedName>
</protein>
<keyword evidence="2" id="KW-1133">Transmembrane helix</keyword>